<dbReference type="Proteomes" id="UP000030764">
    <property type="component" value="Unassembled WGS sequence"/>
</dbReference>
<dbReference type="Proteomes" id="UP000030758">
    <property type="component" value="Unassembled WGS sequence"/>
</dbReference>
<gene>
    <name evidence="2" type="ORF">M513_11626</name>
    <name evidence="3" type="ORF">M514_11626</name>
</gene>
<evidence type="ECO:0000256" key="1">
    <source>
        <dbReference type="SAM" id="MobiDB-lite"/>
    </source>
</evidence>
<accession>A0A085N394</accession>
<reference evidence="3 4" key="1">
    <citation type="journal article" date="2014" name="Nat. Genet.">
        <title>Genome and transcriptome of the porcine whipworm Trichuris suis.</title>
        <authorList>
            <person name="Jex A.R."/>
            <person name="Nejsum P."/>
            <person name="Schwarz E.M."/>
            <person name="Hu L."/>
            <person name="Young N.D."/>
            <person name="Hall R.S."/>
            <person name="Korhonen P.K."/>
            <person name="Liao S."/>
            <person name="Thamsborg S."/>
            <person name="Xia J."/>
            <person name="Xu P."/>
            <person name="Wang S."/>
            <person name="Scheerlinck J.P."/>
            <person name="Hofmann A."/>
            <person name="Sternberg P.W."/>
            <person name="Wang J."/>
            <person name="Gasser R.B."/>
        </authorList>
    </citation>
    <scope>NUCLEOTIDE SEQUENCE [LARGE SCALE GENOMIC DNA]</scope>
    <source>
        <strain evidence="3">DCEP-RM93F</strain>
        <strain evidence="2">DCEP-RM93M</strain>
    </source>
</reference>
<dbReference type="AlphaFoldDB" id="A0A085N394"/>
<evidence type="ECO:0000313" key="4">
    <source>
        <dbReference type="Proteomes" id="UP000030764"/>
    </source>
</evidence>
<dbReference type="EMBL" id="KL363325">
    <property type="protein sequence ID" value="KFD47465.1"/>
    <property type="molecule type" value="Genomic_DNA"/>
</dbReference>
<feature type="region of interest" description="Disordered" evidence="1">
    <location>
        <begin position="74"/>
        <end position="99"/>
    </location>
</feature>
<protein>
    <submittedName>
        <fullName evidence="3">Uncharacterized protein</fullName>
    </submittedName>
</protein>
<evidence type="ECO:0000313" key="3">
    <source>
        <dbReference type="EMBL" id="KFD63940.1"/>
    </source>
</evidence>
<proteinExistence type="predicted"/>
<organism evidence="3">
    <name type="scientific">Trichuris suis</name>
    <name type="common">pig whipworm</name>
    <dbReference type="NCBI Taxonomy" id="68888"/>
    <lineage>
        <taxon>Eukaryota</taxon>
        <taxon>Metazoa</taxon>
        <taxon>Ecdysozoa</taxon>
        <taxon>Nematoda</taxon>
        <taxon>Enoplea</taxon>
        <taxon>Dorylaimia</taxon>
        <taxon>Trichinellida</taxon>
        <taxon>Trichuridae</taxon>
        <taxon>Trichuris</taxon>
    </lineage>
</organism>
<keyword evidence="4" id="KW-1185">Reference proteome</keyword>
<name>A0A085N394_9BILA</name>
<dbReference type="EMBL" id="KL367564">
    <property type="protein sequence ID" value="KFD63940.1"/>
    <property type="molecule type" value="Genomic_DNA"/>
</dbReference>
<evidence type="ECO:0000313" key="2">
    <source>
        <dbReference type="EMBL" id="KFD47465.1"/>
    </source>
</evidence>
<sequence length="194" mass="21999">MAQEVTTYDRPLHIGDNKIPAESFAETEVEQQRTRAIRSYASAIDCDELERRTSGRMVLQFVVWTLTCELASTKKGRPDERSSRRKRRLGVGPENRTAVRPRVHRLPENRREDGICEQQSRIWHGRNTSATTGQAVNGSGDVVIGLRRYVGVKTACLTPALALLVARWLVGSIPNCSRWSMSPSATQRKRQLRW</sequence>